<proteinExistence type="predicted"/>
<evidence type="ECO:0000313" key="3">
    <source>
        <dbReference type="Proteomes" id="UP000238274"/>
    </source>
</evidence>
<accession>A0A2S4UX27</accession>
<gene>
    <name evidence="2" type="ORF">PSHT_12371</name>
</gene>
<dbReference type="VEuPathDB" id="FungiDB:PSHT_12371"/>
<sequence length="230" mass="25631">MSTFVPFEVSQEWDPSVTFCHGSGHGPCPASHAPRNERPSPNPPSSGTANTNPPDAGTVNRAEIPDPTVNTQRPNDLRTNATGILLTEPIVEDDDDAKPKPRPNFQIPSSSPFANFPFHDIPVGSGGEGSPFEFPNLREERPDTPAEFPPVRAKVVEQHFVEECRDRVRQLFFEFIRHNSLRNLRGRTRRSRAIAGPTEQPWSSTSLLHAVMEEFDAATNRGEHVEMMFI</sequence>
<organism evidence="2 3">
    <name type="scientific">Puccinia striiformis</name>
    <dbReference type="NCBI Taxonomy" id="27350"/>
    <lineage>
        <taxon>Eukaryota</taxon>
        <taxon>Fungi</taxon>
        <taxon>Dikarya</taxon>
        <taxon>Basidiomycota</taxon>
        <taxon>Pucciniomycotina</taxon>
        <taxon>Pucciniomycetes</taxon>
        <taxon>Pucciniales</taxon>
        <taxon>Pucciniaceae</taxon>
        <taxon>Puccinia</taxon>
    </lineage>
</organism>
<comment type="caution">
    <text evidence="2">The sequence shown here is derived from an EMBL/GenBank/DDBJ whole genome shotgun (WGS) entry which is preliminary data.</text>
</comment>
<dbReference type="EMBL" id="PKSM01000225">
    <property type="protein sequence ID" value="POW01800.1"/>
    <property type="molecule type" value="Genomic_DNA"/>
</dbReference>
<protein>
    <submittedName>
        <fullName evidence="2">Uncharacterized protein</fullName>
    </submittedName>
</protein>
<feature type="compositionally biased region" description="Polar residues" evidence="1">
    <location>
        <begin position="68"/>
        <end position="81"/>
    </location>
</feature>
<reference evidence="3" key="3">
    <citation type="journal article" date="2018" name="Mol. Plant Microbe Interact.">
        <title>Genome sequence resources for the wheat stripe rust pathogen (Puccinia striiformis f. sp. tritici) and the barley stripe rust pathogen (Puccinia striiformis f. sp. hordei).</title>
        <authorList>
            <person name="Xia C."/>
            <person name="Wang M."/>
            <person name="Yin C."/>
            <person name="Cornejo O.E."/>
            <person name="Hulbert S.H."/>
            <person name="Chen X."/>
        </authorList>
    </citation>
    <scope>NUCLEOTIDE SEQUENCE [LARGE SCALE GENOMIC DNA]</scope>
    <source>
        <strain evidence="3">93TX-2</strain>
    </source>
</reference>
<feature type="region of interest" description="Disordered" evidence="1">
    <location>
        <begin position="15"/>
        <end position="81"/>
    </location>
</feature>
<dbReference type="Proteomes" id="UP000238274">
    <property type="component" value="Unassembled WGS sequence"/>
</dbReference>
<dbReference type="AlphaFoldDB" id="A0A2S4UX27"/>
<reference evidence="2 3" key="1">
    <citation type="submission" date="2017-12" db="EMBL/GenBank/DDBJ databases">
        <title>Gene loss provides genomic basis for host adaptation in cereal stripe rust fungi.</title>
        <authorList>
            <person name="Xia C."/>
        </authorList>
    </citation>
    <scope>NUCLEOTIDE SEQUENCE [LARGE SCALE GENOMIC DNA]</scope>
    <source>
        <strain evidence="2 3">93TX-2</strain>
    </source>
</reference>
<name>A0A2S4UX27_9BASI</name>
<reference evidence="3" key="2">
    <citation type="journal article" date="2018" name="BMC Genomics">
        <title>Genomic insights into host adaptation between the wheat stripe rust pathogen (Puccinia striiformis f. sp. tritici) and the barley stripe rust pathogen (Puccinia striiformis f. sp. hordei).</title>
        <authorList>
            <person name="Xia C."/>
            <person name="Wang M."/>
            <person name="Yin C."/>
            <person name="Cornejo O.E."/>
            <person name="Hulbert S.H."/>
            <person name="Chen X."/>
        </authorList>
    </citation>
    <scope>NUCLEOTIDE SEQUENCE [LARGE SCALE GENOMIC DNA]</scope>
    <source>
        <strain evidence="3">93TX-2</strain>
    </source>
</reference>
<keyword evidence="3" id="KW-1185">Reference proteome</keyword>
<evidence type="ECO:0000256" key="1">
    <source>
        <dbReference type="SAM" id="MobiDB-lite"/>
    </source>
</evidence>
<evidence type="ECO:0000313" key="2">
    <source>
        <dbReference type="EMBL" id="POW01800.1"/>
    </source>
</evidence>